<dbReference type="PANTHER" id="PTHR46401">
    <property type="entry name" value="GLYCOSYLTRANSFERASE WBBK-RELATED"/>
    <property type="match status" value="1"/>
</dbReference>
<dbReference type="Gene3D" id="3.40.50.2000">
    <property type="entry name" value="Glycogen Phosphorylase B"/>
    <property type="match status" value="2"/>
</dbReference>
<reference evidence="4 5" key="1">
    <citation type="submission" date="2019-02" db="EMBL/GenBank/DDBJ databases">
        <title>Deep-cultivation of Planctomycetes and their phenomic and genomic characterization uncovers novel biology.</title>
        <authorList>
            <person name="Wiegand S."/>
            <person name="Jogler M."/>
            <person name="Boedeker C."/>
            <person name="Pinto D."/>
            <person name="Vollmers J."/>
            <person name="Rivas-Marin E."/>
            <person name="Kohn T."/>
            <person name="Peeters S.H."/>
            <person name="Heuer A."/>
            <person name="Rast P."/>
            <person name="Oberbeckmann S."/>
            <person name="Bunk B."/>
            <person name="Jeske O."/>
            <person name="Meyerdierks A."/>
            <person name="Storesund J.E."/>
            <person name="Kallscheuer N."/>
            <person name="Luecker S."/>
            <person name="Lage O.M."/>
            <person name="Pohl T."/>
            <person name="Merkel B.J."/>
            <person name="Hornburger P."/>
            <person name="Mueller R.-W."/>
            <person name="Bruemmer F."/>
            <person name="Labrenz M."/>
            <person name="Spormann A.M."/>
            <person name="Op Den Camp H."/>
            <person name="Overmann J."/>
            <person name="Amann R."/>
            <person name="Jetten M.S.M."/>
            <person name="Mascher T."/>
            <person name="Medema M.H."/>
            <person name="Devos D.P."/>
            <person name="Kaster A.-K."/>
            <person name="Ovreas L."/>
            <person name="Rohde M."/>
            <person name="Galperin M.Y."/>
            <person name="Jogler C."/>
        </authorList>
    </citation>
    <scope>NUCLEOTIDE SEQUENCE [LARGE SCALE GENOMIC DNA]</scope>
    <source>
        <strain evidence="4 5">Poly51</strain>
    </source>
</reference>
<keyword evidence="1 4" id="KW-0808">Transferase</keyword>
<evidence type="ECO:0000313" key="5">
    <source>
        <dbReference type="Proteomes" id="UP000318288"/>
    </source>
</evidence>
<dbReference type="Pfam" id="PF13439">
    <property type="entry name" value="Glyco_transf_4"/>
    <property type="match status" value="1"/>
</dbReference>
<keyword evidence="4" id="KW-0328">Glycosyltransferase</keyword>
<dbReference type="AlphaFoldDB" id="A0A5C6EFG2"/>
<gene>
    <name evidence="4" type="primary">kanE_3</name>
    <name evidence="4" type="ORF">Poly51_53280</name>
</gene>
<proteinExistence type="predicted"/>
<evidence type="ECO:0000259" key="2">
    <source>
        <dbReference type="Pfam" id="PF00534"/>
    </source>
</evidence>
<organism evidence="4 5">
    <name type="scientific">Rubripirellula tenax</name>
    <dbReference type="NCBI Taxonomy" id="2528015"/>
    <lineage>
        <taxon>Bacteria</taxon>
        <taxon>Pseudomonadati</taxon>
        <taxon>Planctomycetota</taxon>
        <taxon>Planctomycetia</taxon>
        <taxon>Pirellulales</taxon>
        <taxon>Pirellulaceae</taxon>
        <taxon>Rubripirellula</taxon>
    </lineage>
</organism>
<evidence type="ECO:0000313" key="4">
    <source>
        <dbReference type="EMBL" id="TWU47528.1"/>
    </source>
</evidence>
<dbReference type="SUPFAM" id="SSF53756">
    <property type="entry name" value="UDP-Glycosyltransferase/glycogen phosphorylase"/>
    <property type="match status" value="1"/>
</dbReference>
<dbReference type="CDD" id="cd03809">
    <property type="entry name" value="GT4_MtfB-like"/>
    <property type="match status" value="1"/>
</dbReference>
<feature type="domain" description="Glycosyltransferase subfamily 4-like N-terminal" evidence="3">
    <location>
        <begin position="49"/>
        <end position="159"/>
    </location>
</feature>
<protein>
    <submittedName>
        <fullName evidence="4">Alpha-D-kanosaminyltransferase</fullName>
        <ecNumber evidence="4">2.4.1.301</ecNumber>
    </submittedName>
</protein>
<dbReference type="Pfam" id="PF00534">
    <property type="entry name" value="Glycos_transf_1"/>
    <property type="match status" value="1"/>
</dbReference>
<dbReference type="RefSeq" id="WP_146461383.1">
    <property type="nucleotide sequence ID" value="NZ_SJPW01000007.1"/>
</dbReference>
<dbReference type="EMBL" id="SJPW01000007">
    <property type="protein sequence ID" value="TWU47528.1"/>
    <property type="molecule type" value="Genomic_DNA"/>
</dbReference>
<dbReference type="GO" id="GO:0016757">
    <property type="term" value="F:glycosyltransferase activity"/>
    <property type="evidence" value="ECO:0007669"/>
    <property type="project" value="UniProtKB-KW"/>
</dbReference>
<feature type="domain" description="Glycosyl transferase family 1" evidence="2">
    <location>
        <begin position="174"/>
        <end position="315"/>
    </location>
</feature>
<evidence type="ECO:0000256" key="1">
    <source>
        <dbReference type="ARBA" id="ARBA00022679"/>
    </source>
</evidence>
<keyword evidence="5" id="KW-1185">Reference proteome</keyword>
<dbReference type="OrthoDB" id="283384at2"/>
<dbReference type="EC" id="2.4.1.301" evidence="4"/>
<name>A0A5C6EFG2_9BACT</name>
<sequence length="344" mass="39440">MADEGRFANQASIPVQISRKPFEGAHSIESLFRTIREYLLSKDIAVAHCESPYFSKGLLNRLRMVWWASRLEGSIFHVTGDIQFVVLGLSRHKSILTIHDLNILNRLKGIRRAVIRLFWFQLPLRKASQVTVISEATKQELLREFPMDEHRIHVIPDCVSPIFQPCPRPFRSECPVILQIGTKQNKNLSRLIKAIEGINCKLHIVGKPQGDLVKELELHNIDHKFSVNLSEQEIYQAYCECDLVAMVSTEEGFGMPIIEAQFVERPVVTSDCSSMPEVAGQGAILVDPLDWKAIRIGISRILDEPELRRKLVDWGRDNRTRFSIEMVSEQYLRVYFSIQEEGFS</sequence>
<evidence type="ECO:0000259" key="3">
    <source>
        <dbReference type="Pfam" id="PF13439"/>
    </source>
</evidence>
<dbReference type="InterPro" id="IPR001296">
    <property type="entry name" value="Glyco_trans_1"/>
</dbReference>
<dbReference type="PANTHER" id="PTHR46401:SF2">
    <property type="entry name" value="GLYCOSYLTRANSFERASE WBBK-RELATED"/>
    <property type="match status" value="1"/>
</dbReference>
<dbReference type="Proteomes" id="UP000318288">
    <property type="component" value="Unassembled WGS sequence"/>
</dbReference>
<dbReference type="InterPro" id="IPR028098">
    <property type="entry name" value="Glyco_trans_4-like_N"/>
</dbReference>
<comment type="caution">
    <text evidence="4">The sequence shown here is derived from an EMBL/GenBank/DDBJ whole genome shotgun (WGS) entry which is preliminary data.</text>
</comment>
<accession>A0A5C6EFG2</accession>